<dbReference type="PROSITE" id="PS51186">
    <property type="entry name" value="GNAT"/>
    <property type="match status" value="1"/>
</dbReference>
<dbReference type="InterPro" id="IPR036390">
    <property type="entry name" value="WH_DNA-bd_sf"/>
</dbReference>
<dbReference type="GO" id="GO:0008080">
    <property type="term" value="F:N-acetyltransferase activity"/>
    <property type="evidence" value="ECO:0007669"/>
    <property type="project" value="InterPro"/>
</dbReference>
<keyword evidence="1" id="KW-0808">Transferase</keyword>
<dbReference type="PROSITE" id="PS50995">
    <property type="entry name" value="HTH_MARR_2"/>
    <property type="match status" value="1"/>
</dbReference>
<dbReference type="InterPro" id="IPR050769">
    <property type="entry name" value="NAT_camello-type"/>
</dbReference>
<dbReference type="InterPro" id="IPR036388">
    <property type="entry name" value="WH-like_DNA-bd_sf"/>
</dbReference>
<feature type="domain" description="N-acetyltransferase" evidence="3">
    <location>
        <begin position="151"/>
        <end position="305"/>
    </location>
</feature>
<dbReference type="Gene3D" id="1.10.10.10">
    <property type="entry name" value="Winged helix-like DNA-binding domain superfamily/Winged helix DNA-binding domain"/>
    <property type="match status" value="1"/>
</dbReference>
<dbReference type="CDD" id="cd04301">
    <property type="entry name" value="NAT_SF"/>
    <property type="match status" value="1"/>
</dbReference>
<dbReference type="InterPro" id="IPR000835">
    <property type="entry name" value="HTH_MarR-typ"/>
</dbReference>
<evidence type="ECO:0000256" key="1">
    <source>
        <dbReference type="ARBA" id="ARBA00022679"/>
    </source>
</evidence>
<reference evidence="4" key="1">
    <citation type="journal article" date="2014" name="Int. J. Syst. Evol. Microbiol.">
        <title>Complete genome sequence of Corynebacterium casei LMG S-19264T (=DSM 44701T), isolated from a smear-ripened cheese.</title>
        <authorList>
            <consortium name="US DOE Joint Genome Institute (JGI-PGF)"/>
            <person name="Walter F."/>
            <person name="Albersmeier A."/>
            <person name="Kalinowski J."/>
            <person name="Ruckert C."/>
        </authorList>
    </citation>
    <scope>NUCLEOTIDE SEQUENCE</scope>
    <source>
        <strain evidence="4">CGMCC 1.15371</strain>
    </source>
</reference>
<evidence type="ECO:0000313" key="4">
    <source>
        <dbReference type="EMBL" id="GGE33118.1"/>
    </source>
</evidence>
<keyword evidence="4" id="KW-0238">DNA-binding</keyword>
<evidence type="ECO:0000259" key="2">
    <source>
        <dbReference type="PROSITE" id="PS50995"/>
    </source>
</evidence>
<proteinExistence type="predicted"/>
<evidence type="ECO:0000259" key="3">
    <source>
        <dbReference type="PROSITE" id="PS51186"/>
    </source>
</evidence>
<dbReference type="SMART" id="SM00347">
    <property type="entry name" value="HTH_MARR"/>
    <property type="match status" value="1"/>
</dbReference>
<dbReference type="InterPro" id="IPR000182">
    <property type="entry name" value="GNAT_dom"/>
</dbReference>
<dbReference type="Pfam" id="PF01047">
    <property type="entry name" value="MarR"/>
    <property type="match status" value="1"/>
</dbReference>
<dbReference type="GO" id="GO:0003700">
    <property type="term" value="F:DNA-binding transcription factor activity"/>
    <property type="evidence" value="ECO:0007669"/>
    <property type="project" value="InterPro"/>
</dbReference>
<dbReference type="PANTHER" id="PTHR13947:SF37">
    <property type="entry name" value="LD18367P"/>
    <property type="match status" value="1"/>
</dbReference>
<name>A0A8J2YG25_9BACL</name>
<dbReference type="SUPFAM" id="SSF46785">
    <property type="entry name" value="Winged helix' DNA-binding domain"/>
    <property type="match status" value="1"/>
</dbReference>
<feature type="domain" description="HTH marR-type" evidence="2">
    <location>
        <begin position="1"/>
        <end position="138"/>
    </location>
</feature>
<dbReference type="SUPFAM" id="SSF55729">
    <property type="entry name" value="Acyl-CoA N-acyltransferases (Nat)"/>
    <property type="match status" value="1"/>
</dbReference>
<dbReference type="Proteomes" id="UP000628775">
    <property type="component" value="Unassembled WGS sequence"/>
</dbReference>
<dbReference type="InterPro" id="IPR016181">
    <property type="entry name" value="Acyl_CoA_acyltransferase"/>
</dbReference>
<gene>
    <name evidence="4" type="primary">ybfA</name>
    <name evidence="4" type="ORF">GCM10011391_09710</name>
</gene>
<comment type="caution">
    <text evidence="4">The sequence shown here is derived from an EMBL/GenBank/DDBJ whole genome shotgun (WGS) entry which is preliminary data.</text>
</comment>
<dbReference type="RefSeq" id="WP_188689964.1">
    <property type="nucleotide sequence ID" value="NZ_BMIR01000003.1"/>
</dbReference>
<keyword evidence="5" id="KW-1185">Reference proteome</keyword>
<dbReference type="GO" id="GO:0003677">
    <property type="term" value="F:DNA binding"/>
    <property type="evidence" value="ECO:0007669"/>
    <property type="project" value="UniProtKB-KW"/>
</dbReference>
<protein>
    <submittedName>
        <fullName evidence="4">Putative HTH-type DNA-binding domain-containing acetyltransferase YbfA</fullName>
    </submittedName>
</protein>
<sequence length="309" mass="36314">MDMRYYTEKIWEFNKYYAQILAQIDQGVYNGPFSLNETGIMFMLHDKKGCTATAVRERLGLDRGYMSRMIQRLEEKDILYKESSSQDKRQQLLFLTQKGTHTLEHIMEKITQSISQKIEDLSKQELDRLVMAMETLRLMDKGASSFKENEVIIRPFRPGDIGYVAHLHGKLYHQDYHFGRMFEYYVMKGLTEFMVNANDGELWVAEVNGTMAGSIAVTKAEETVAQLRWFILDEHYQGLGVGTRLLETALEFCKINHFHHVFLWTVSVLEAARHLYRKYNFKCTQEVPNVEWGETKLVEERWELDLLNH</sequence>
<dbReference type="Gene3D" id="3.40.630.30">
    <property type="match status" value="1"/>
</dbReference>
<dbReference type="AlphaFoldDB" id="A0A8J2YG25"/>
<dbReference type="EMBL" id="BMIR01000003">
    <property type="protein sequence ID" value="GGE33118.1"/>
    <property type="molecule type" value="Genomic_DNA"/>
</dbReference>
<reference evidence="4" key="2">
    <citation type="submission" date="2020-09" db="EMBL/GenBank/DDBJ databases">
        <authorList>
            <person name="Sun Q."/>
            <person name="Zhou Y."/>
        </authorList>
    </citation>
    <scope>NUCLEOTIDE SEQUENCE</scope>
    <source>
        <strain evidence="4">CGMCC 1.15371</strain>
    </source>
</reference>
<accession>A0A8J2YG25</accession>
<dbReference type="PANTHER" id="PTHR13947">
    <property type="entry name" value="GNAT FAMILY N-ACETYLTRANSFERASE"/>
    <property type="match status" value="1"/>
</dbReference>
<evidence type="ECO:0000313" key="5">
    <source>
        <dbReference type="Proteomes" id="UP000628775"/>
    </source>
</evidence>
<organism evidence="4 5">
    <name type="scientific">Pullulanibacillus camelliae</name>
    <dbReference type="NCBI Taxonomy" id="1707096"/>
    <lineage>
        <taxon>Bacteria</taxon>
        <taxon>Bacillati</taxon>
        <taxon>Bacillota</taxon>
        <taxon>Bacilli</taxon>
        <taxon>Bacillales</taxon>
        <taxon>Sporolactobacillaceae</taxon>
        <taxon>Pullulanibacillus</taxon>
    </lineage>
</organism>
<dbReference type="Pfam" id="PF00583">
    <property type="entry name" value="Acetyltransf_1"/>
    <property type="match status" value="1"/>
</dbReference>